<keyword evidence="2" id="KW-1185">Reference proteome</keyword>
<sequence length="106" mass="11805">MTTCTTITPVSQICKIHSTGAPSRTDADDKLVLFYKVYHHLVAISLPSYLEARTRLNRHMHHISLRQVNTGYDNLNTLSSPTPQSCGTGYLTPSQCCLILRASSRQ</sequence>
<dbReference type="EMBL" id="JAIWYP010000008">
    <property type="protein sequence ID" value="KAH3787287.1"/>
    <property type="molecule type" value="Genomic_DNA"/>
</dbReference>
<protein>
    <submittedName>
        <fullName evidence="1">Uncharacterized protein</fullName>
    </submittedName>
</protein>
<gene>
    <name evidence="1" type="ORF">DPMN_165408</name>
</gene>
<proteinExistence type="predicted"/>
<reference evidence="1" key="2">
    <citation type="submission" date="2020-11" db="EMBL/GenBank/DDBJ databases">
        <authorList>
            <person name="McCartney M.A."/>
            <person name="Auch B."/>
            <person name="Kono T."/>
            <person name="Mallez S."/>
            <person name="Becker A."/>
            <person name="Gohl D.M."/>
            <person name="Silverstein K.A.T."/>
            <person name="Koren S."/>
            <person name="Bechman K.B."/>
            <person name="Herman A."/>
            <person name="Abrahante J.E."/>
            <person name="Garbe J."/>
        </authorList>
    </citation>
    <scope>NUCLEOTIDE SEQUENCE</scope>
    <source>
        <strain evidence="1">Duluth1</strain>
        <tissue evidence="1">Whole animal</tissue>
    </source>
</reference>
<dbReference type="AlphaFoldDB" id="A0A9D4EW15"/>
<reference evidence="1" key="1">
    <citation type="journal article" date="2019" name="bioRxiv">
        <title>The Genome of the Zebra Mussel, Dreissena polymorpha: A Resource for Invasive Species Research.</title>
        <authorList>
            <person name="McCartney M.A."/>
            <person name="Auch B."/>
            <person name="Kono T."/>
            <person name="Mallez S."/>
            <person name="Zhang Y."/>
            <person name="Obille A."/>
            <person name="Becker A."/>
            <person name="Abrahante J.E."/>
            <person name="Garbe J."/>
            <person name="Badalamenti J.P."/>
            <person name="Herman A."/>
            <person name="Mangelson H."/>
            <person name="Liachko I."/>
            <person name="Sullivan S."/>
            <person name="Sone E.D."/>
            <person name="Koren S."/>
            <person name="Silverstein K.A.T."/>
            <person name="Beckman K.B."/>
            <person name="Gohl D.M."/>
        </authorList>
    </citation>
    <scope>NUCLEOTIDE SEQUENCE</scope>
    <source>
        <strain evidence="1">Duluth1</strain>
        <tissue evidence="1">Whole animal</tissue>
    </source>
</reference>
<name>A0A9D4EW15_DREPO</name>
<evidence type="ECO:0000313" key="1">
    <source>
        <dbReference type="EMBL" id="KAH3787287.1"/>
    </source>
</evidence>
<dbReference type="Proteomes" id="UP000828390">
    <property type="component" value="Unassembled WGS sequence"/>
</dbReference>
<evidence type="ECO:0000313" key="2">
    <source>
        <dbReference type="Proteomes" id="UP000828390"/>
    </source>
</evidence>
<organism evidence="1 2">
    <name type="scientific">Dreissena polymorpha</name>
    <name type="common">Zebra mussel</name>
    <name type="synonym">Mytilus polymorpha</name>
    <dbReference type="NCBI Taxonomy" id="45954"/>
    <lineage>
        <taxon>Eukaryota</taxon>
        <taxon>Metazoa</taxon>
        <taxon>Spiralia</taxon>
        <taxon>Lophotrochozoa</taxon>
        <taxon>Mollusca</taxon>
        <taxon>Bivalvia</taxon>
        <taxon>Autobranchia</taxon>
        <taxon>Heteroconchia</taxon>
        <taxon>Euheterodonta</taxon>
        <taxon>Imparidentia</taxon>
        <taxon>Neoheterodontei</taxon>
        <taxon>Myida</taxon>
        <taxon>Dreissenoidea</taxon>
        <taxon>Dreissenidae</taxon>
        <taxon>Dreissena</taxon>
    </lineage>
</organism>
<comment type="caution">
    <text evidence="1">The sequence shown here is derived from an EMBL/GenBank/DDBJ whole genome shotgun (WGS) entry which is preliminary data.</text>
</comment>
<accession>A0A9D4EW15</accession>